<keyword evidence="3" id="KW-1185">Reference proteome</keyword>
<dbReference type="Proteomes" id="UP000184188">
    <property type="component" value="Unassembled WGS sequence"/>
</dbReference>
<feature type="region of interest" description="Disordered" evidence="1">
    <location>
        <begin position="280"/>
        <end position="307"/>
    </location>
</feature>
<dbReference type="AlphaFoldDB" id="A0A1L9SLI9"/>
<dbReference type="OrthoDB" id="5417628at2759"/>
<feature type="region of interest" description="Disordered" evidence="1">
    <location>
        <begin position="391"/>
        <end position="530"/>
    </location>
</feature>
<organism evidence="2 3">
    <name type="scientific">Penicilliopsis zonata CBS 506.65</name>
    <dbReference type="NCBI Taxonomy" id="1073090"/>
    <lineage>
        <taxon>Eukaryota</taxon>
        <taxon>Fungi</taxon>
        <taxon>Dikarya</taxon>
        <taxon>Ascomycota</taxon>
        <taxon>Pezizomycotina</taxon>
        <taxon>Eurotiomycetes</taxon>
        <taxon>Eurotiomycetidae</taxon>
        <taxon>Eurotiales</taxon>
        <taxon>Aspergillaceae</taxon>
        <taxon>Penicilliopsis</taxon>
    </lineage>
</organism>
<evidence type="ECO:0000313" key="2">
    <source>
        <dbReference type="EMBL" id="OJJ48089.1"/>
    </source>
</evidence>
<dbReference type="STRING" id="1073090.A0A1L9SLI9"/>
<feature type="compositionally biased region" description="Low complexity" evidence="1">
    <location>
        <begin position="410"/>
        <end position="421"/>
    </location>
</feature>
<feature type="compositionally biased region" description="Basic and acidic residues" evidence="1">
    <location>
        <begin position="474"/>
        <end position="490"/>
    </location>
</feature>
<feature type="compositionally biased region" description="Pro residues" evidence="1">
    <location>
        <begin position="291"/>
        <end position="306"/>
    </location>
</feature>
<sequence>MRYEHWDVLLFPERSKVPVQEFKTQCFVTREKESPYLHNPSIINPASYWLQHSNLGQLPVLTTFIPSLPHNTPFRVSIHSWEKPRPSRVMESLMQPDDSVFYETRVFIDGLCVAGTVFGQRTTWPHVIEFSSHVDKSGNQDHLRFPPFHQEILEQRHWDAGELHGRIRIVIAEGFARPHRSPPFERVKDIISFSFQHAPLHVLEYSNIAWPNAGMWTQAPRNVFKYQTGSTYGDFKEAEDTHAHSPTRHETRNAGAANIPSDNQSLYNAWLYRNLQAPAASPWQNSSPREPGWPPSQPQQLPPPGPHELFIPDPFIEPFMLEQPVRRNTKTSLEDISMPDYASSASSRAISSMTGVSYEHSKQPSIAAPTDEEQFDQLVKSDAPVNFVAGNAQETPTVPSSILPMGTKPSAAAEARSASYARTRRASSLKDLSQPPTREVSGSSVKSIPQLETTAEIGQSTNKLHVSPCGQVRSKKEAASQENRDNEMISKRCQRQTPKDGSSPSKTVPRMSENIDIFSEPKRKKGSDPEFEELMQEMVHITKDDAITITLKTTPRTEAGDFGEDDSLEDLLNPQAQVKKAKVEFEVID</sequence>
<dbReference type="EMBL" id="KV878339">
    <property type="protein sequence ID" value="OJJ48089.1"/>
    <property type="molecule type" value="Genomic_DNA"/>
</dbReference>
<feature type="region of interest" description="Disordered" evidence="1">
    <location>
        <begin position="237"/>
        <end position="260"/>
    </location>
</feature>
<evidence type="ECO:0000313" key="3">
    <source>
        <dbReference type="Proteomes" id="UP000184188"/>
    </source>
</evidence>
<accession>A0A1L9SLI9</accession>
<dbReference type="RefSeq" id="XP_022582599.1">
    <property type="nucleotide sequence ID" value="XM_022724852.1"/>
</dbReference>
<evidence type="ECO:0000256" key="1">
    <source>
        <dbReference type="SAM" id="MobiDB-lite"/>
    </source>
</evidence>
<feature type="region of interest" description="Disordered" evidence="1">
    <location>
        <begin position="354"/>
        <end position="374"/>
    </location>
</feature>
<protein>
    <submittedName>
        <fullName evidence="2">Uncharacterized protein</fullName>
    </submittedName>
</protein>
<proteinExistence type="predicted"/>
<name>A0A1L9SLI9_9EURO</name>
<dbReference type="VEuPathDB" id="FungiDB:ASPZODRAFT_14243"/>
<feature type="compositionally biased region" description="Basic and acidic residues" evidence="1">
    <location>
        <begin position="237"/>
        <end position="252"/>
    </location>
</feature>
<gene>
    <name evidence="2" type="ORF">ASPZODRAFT_14243</name>
</gene>
<reference evidence="3" key="1">
    <citation type="journal article" date="2017" name="Genome Biol.">
        <title>Comparative genomics reveals high biological diversity and specific adaptations in the industrially and medically important fungal genus Aspergillus.</title>
        <authorList>
            <person name="de Vries R.P."/>
            <person name="Riley R."/>
            <person name="Wiebenga A."/>
            <person name="Aguilar-Osorio G."/>
            <person name="Amillis S."/>
            <person name="Uchima C.A."/>
            <person name="Anderluh G."/>
            <person name="Asadollahi M."/>
            <person name="Askin M."/>
            <person name="Barry K."/>
            <person name="Battaglia E."/>
            <person name="Bayram O."/>
            <person name="Benocci T."/>
            <person name="Braus-Stromeyer S.A."/>
            <person name="Caldana C."/>
            <person name="Canovas D."/>
            <person name="Cerqueira G.C."/>
            <person name="Chen F."/>
            <person name="Chen W."/>
            <person name="Choi C."/>
            <person name="Clum A."/>
            <person name="Dos Santos R.A."/>
            <person name="Damasio A.R."/>
            <person name="Diallinas G."/>
            <person name="Emri T."/>
            <person name="Fekete E."/>
            <person name="Flipphi M."/>
            <person name="Freyberg S."/>
            <person name="Gallo A."/>
            <person name="Gournas C."/>
            <person name="Habgood R."/>
            <person name="Hainaut M."/>
            <person name="Harispe M.L."/>
            <person name="Henrissat B."/>
            <person name="Hilden K.S."/>
            <person name="Hope R."/>
            <person name="Hossain A."/>
            <person name="Karabika E."/>
            <person name="Karaffa L."/>
            <person name="Karanyi Z."/>
            <person name="Krasevec N."/>
            <person name="Kuo A."/>
            <person name="Kusch H."/>
            <person name="LaButti K."/>
            <person name="Lagendijk E.L."/>
            <person name="Lapidus A."/>
            <person name="Levasseur A."/>
            <person name="Lindquist E."/>
            <person name="Lipzen A."/>
            <person name="Logrieco A.F."/>
            <person name="MacCabe A."/>
            <person name="Maekelae M.R."/>
            <person name="Malavazi I."/>
            <person name="Melin P."/>
            <person name="Meyer V."/>
            <person name="Mielnichuk N."/>
            <person name="Miskei M."/>
            <person name="Molnar A.P."/>
            <person name="Mule G."/>
            <person name="Ngan C.Y."/>
            <person name="Orejas M."/>
            <person name="Orosz E."/>
            <person name="Ouedraogo J.P."/>
            <person name="Overkamp K.M."/>
            <person name="Park H.-S."/>
            <person name="Perrone G."/>
            <person name="Piumi F."/>
            <person name="Punt P.J."/>
            <person name="Ram A.F."/>
            <person name="Ramon A."/>
            <person name="Rauscher S."/>
            <person name="Record E."/>
            <person name="Riano-Pachon D.M."/>
            <person name="Robert V."/>
            <person name="Roehrig J."/>
            <person name="Ruller R."/>
            <person name="Salamov A."/>
            <person name="Salih N.S."/>
            <person name="Samson R.A."/>
            <person name="Sandor E."/>
            <person name="Sanguinetti M."/>
            <person name="Schuetze T."/>
            <person name="Sepcic K."/>
            <person name="Shelest E."/>
            <person name="Sherlock G."/>
            <person name="Sophianopoulou V."/>
            <person name="Squina F.M."/>
            <person name="Sun H."/>
            <person name="Susca A."/>
            <person name="Todd R.B."/>
            <person name="Tsang A."/>
            <person name="Unkles S.E."/>
            <person name="van de Wiele N."/>
            <person name="van Rossen-Uffink D."/>
            <person name="Oliveira J.V."/>
            <person name="Vesth T.C."/>
            <person name="Visser J."/>
            <person name="Yu J.-H."/>
            <person name="Zhou M."/>
            <person name="Andersen M.R."/>
            <person name="Archer D.B."/>
            <person name="Baker S.E."/>
            <person name="Benoit I."/>
            <person name="Brakhage A.A."/>
            <person name="Braus G.H."/>
            <person name="Fischer R."/>
            <person name="Frisvad J.C."/>
            <person name="Goldman G.H."/>
            <person name="Houbraken J."/>
            <person name="Oakley B."/>
            <person name="Pocsi I."/>
            <person name="Scazzocchio C."/>
            <person name="Seiboth B."/>
            <person name="vanKuyk P.A."/>
            <person name="Wortman J."/>
            <person name="Dyer P.S."/>
            <person name="Grigoriev I.V."/>
        </authorList>
    </citation>
    <scope>NUCLEOTIDE SEQUENCE [LARGE SCALE GENOMIC DNA]</scope>
    <source>
        <strain evidence="3">CBS 506.65</strain>
    </source>
</reference>
<feature type="compositionally biased region" description="Polar residues" evidence="1">
    <location>
        <begin position="495"/>
        <end position="506"/>
    </location>
</feature>
<dbReference type="GeneID" id="34611317"/>
<feature type="compositionally biased region" description="Polar residues" evidence="1">
    <location>
        <begin position="430"/>
        <end position="464"/>
    </location>
</feature>